<evidence type="ECO:0000313" key="1">
    <source>
        <dbReference type="EMBL" id="VUC24974.1"/>
    </source>
</evidence>
<reference evidence="1 2" key="1">
    <citation type="submission" date="2019-06" db="EMBL/GenBank/DDBJ databases">
        <authorList>
            <person name="Broberg M."/>
        </authorList>
    </citation>
    <scope>NUCLEOTIDE SEQUENCE [LARGE SCALE GENOMIC DNA]</scope>
</reference>
<proteinExistence type="predicted"/>
<protein>
    <submittedName>
        <fullName evidence="1">Uncharacterized protein</fullName>
    </submittedName>
</protein>
<sequence>MVVYTICRTPPQTRYLPHRYARKAIAKKNGTALLSEPEKLDPGQERLYSFYEPSLRAGHHIITTTQDIQLGNGKEKKHLEDQQEFTVITPRYKLPDGAVHTVYPPQGHTDNVEILPHIVLNDPQLPWARVAVDKVDRESRGRVPWLAVLVFRQEELDWKNPAHPDEKLSGKKTLTLTLGELGKRVASGTENFTTKIVKENGDLRLDDEPDTALDIIYVPKQHFNSFFKNPEASPGSQKKCDVSRYQWLSHTRNINTTGMANSGIDGELGVFSVVISQRVGALDITEPTDLIVHLVSIENLWSMDYPVQKDRVALCSLESWSYTCLPANSFNVWDAFRHVGKEHDVYRIDPKIVENTLAPEKKMDERLKARLLDGYVMTRYRTQTGEETAAWMRGPFVPKIIDHGDTEKEISNSGQDLQIMDKVTGIMDITYSTAWQLGKALALGDQGFTTALSRLSVTISRGSIHETKKSLLKAQGAFQDKSQVLGQLVESLKTLRSLHDPSRLRKGPGARWLPSSTLSMDMSRQAVHVQQQYLHHLKETTRKITRNISGDSVYDEFNNPLSPDWMIICSWVLDRMYLAGVPAHYYIPDPTYLQEETLRFFHIDRHWIDAMIDGALSIASHLPDDEDKRIELKKIINELLEQHPKGLHYPPQRPSFGFFLRSQLCIKFPDLIVEAYGSDPDVPDPTIIVRQENITEGLLLVLFDKKPGSSEFTKLILREPPHQQAFACGSHLTKDEISVPVTRIYTVPLKEQKKDKERNFPFIHKPYPKSDPNNPMFIWDDEGVPISTLKLPAYADEVQRILVANMKENYTEDVPTATMMGIQLNHPMYFLQIDMDKTLFGGSFTENDGMLVGLKMLKPRRKNEALEAAVRPEDYVVQRPSGIDWDVPFHVEPLQGENPPPLISLPAPHIRHMPILPSPLTSTSIEMLRRKTPTMFSYSIYPLRERDLANQVNRKDIKQDLIVSIHPNRDNDYWDLKRVTISIPWGKTTYSRPTLMDHYDGTGATMVSDFRFNVTTTIGTEAGDKMFFYLTILPRAASIQKREVKNLSVILNGMRIGDYDEWDLERWGAPTVTISVSEEYQQNNTKTEVEVVLKL</sequence>
<keyword evidence="2" id="KW-1185">Reference proteome</keyword>
<evidence type="ECO:0000313" key="2">
    <source>
        <dbReference type="Proteomes" id="UP000766486"/>
    </source>
</evidence>
<dbReference type="EMBL" id="CABFNS010000729">
    <property type="protein sequence ID" value="VUC24974.1"/>
    <property type="molecule type" value="Genomic_DNA"/>
</dbReference>
<name>A0ABY6U4E4_BIOOC</name>
<organism evidence="1 2">
    <name type="scientific">Bionectria ochroleuca</name>
    <name type="common">Gliocladium roseum</name>
    <dbReference type="NCBI Taxonomy" id="29856"/>
    <lineage>
        <taxon>Eukaryota</taxon>
        <taxon>Fungi</taxon>
        <taxon>Dikarya</taxon>
        <taxon>Ascomycota</taxon>
        <taxon>Pezizomycotina</taxon>
        <taxon>Sordariomycetes</taxon>
        <taxon>Hypocreomycetidae</taxon>
        <taxon>Hypocreales</taxon>
        <taxon>Bionectriaceae</taxon>
        <taxon>Clonostachys</taxon>
    </lineage>
</organism>
<gene>
    <name evidence="1" type="ORF">CLO192961_LOCUS154707</name>
</gene>
<accession>A0ABY6U4E4</accession>
<comment type="caution">
    <text evidence="1">The sequence shown here is derived from an EMBL/GenBank/DDBJ whole genome shotgun (WGS) entry which is preliminary data.</text>
</comment>
<dbReference type="Proteomes" id="UP000766486">
    <property type="component" value="Unassembled WGS sequence"/>
</dbReference>